<dbReference type="Proteomes" id="UP000655420">
    <property type="component" value="Unassembled WGS sequence"/>
</dbReference>
<dbReference type="CDD" id="cd03469">
    <property type="entry name" value="Rieske_RO_Alpha_N"/>
    <property type="match status" value="1"/>
</dbReference>
<dbReference type="SUPFAM" id="SSF50022">
    <property type="entry name" value="ISP domain"/>
    <property type="match status" value="1"/>
</dbReference>
<accession>A0A8J7M4Q7</accession>
<dbReference type="InterPro" id="IPR015879">
    <property type="entry name" value="Ring_hydroxy_dOase_asu_C_dom"/>
</dbReference>
<dbReference type="PANTHER" id="PTHR43756">
    <property type="entry name" value="CHOLINE MONOOXYGENASE, CHLOROPLASTIC"/>
    <property type="match status" value="1"/>
</dbReference>
<keyword evidence="9" id="KW-1185">Reference proteome</keyword>
<dbReference type="InterPro" id="IPR036922">
    <property type="entry name" value="Rieske_2Fe-2S_sf"/>
</dbReference>
<evidence type="ECO:0000259" key="7">
    <source>
        <dbReference type="PROSITE" id="PS51296"/>
    </source>
</evidence>
<organism evidence="8 9">
    <name type="scientific">Thermohalobaculum xanthum</name>
    <dbReference type="NCBI Taxonomy" id="2753746"/>
    <lineage>
        <taxon>Bacteria</taxon>
        <taxon>Pseudomonadati</taxon>
        <taxon>Pseudomonadota</taxon>
        <taxon>Alphaproteobacteria</taxon>
        <taxon>Rhodobacterales</taxon>
        <taxon>Paracoccaceae</taxon>
        <taxon>Thermohalobaculum</taxon>
    </lineage>
</organism>
<dbReference type="Pfam" id="PF00848">
    <property type="entry name" value="Ring_hydroxyl_A"/>
    <property type="match status" value="1"/>
</dbReference>
<feature type="domain" description="Rieske" evidence="7">
    <location>
        <begin position="36"/>
        <end position="143"/>
    </location>
</feature>
<evidence type="ECO:0000256" key="5">
    <source>
        <dbReference type="ARBA" id="ARBA00023004"/>
    </source>
</evidence>
<name>A0A8J7M4Q7_9RHOB</name>
<keyword evidence="8" id="KW-0223">Dioxygenase</keyword>
<keyword evidence="6" id="KW-0411">Iron-sulfur</keyword>
<evidence type="ECO:0000256" key="1">
    <source>
        <dbReference type="ARBA" id="ARBA00001962"/>
    </source>
</evidence>
<dbReference type="EMBL" id="JAEHHL010000001">
    <property type="protein sequence ID" value="MBK0398299.1"/>
    <property type="molecule type" value="Genomic_DNA"/>
</dbReference>
<dbReference type="SUPFAM" id="SSF55961">
    <property type="entry name" value="Bet v1-like"/>
    <property type="match status" value="1"/>
</dbReference>
<dbReference type="Pfam" id="PF00355">
    <property type="entry name" value="Rieske"/>
    <property type="match status" value="1"/>
</dbReference>
<comment type="caution">
    <text evidence="8">The sequence shown here is derived from an EMBL/GenBank/DDBJ whole genome shotgun (WGS) entry which is preliminary data.</text>
</comment>
<evidence type="ECO:0000313" key="8">
    <source>
        <dbReference type="EMBL" id="MBK0398299.1"/>
    </source>
</evidence>
<dbReference type="GO" id="GO:0005506">
    <property type="term" value="F:iron ion binding"/>
    <property type="evidence" value="ECO:0007669"/>
    <property type="project" value="InterPro"/>
</dbReference>
<evidence type="ECO:0000256" key="4">
    <source>
        <dbReference type="ARBA" id="ARBA00023002"/>
    </source>
</evidence>
<dbReference type="GO" id="GO:0051537">
    <property type="term" value="F:2 iron, 2 sulfur cluster binding"/>
    <property type="evidence" value="ECO:0007669"/>
    <property type="project" value="UniProtKB-KW"/>
</dbReference>
<dbReference type="Gene3D" id="2.102.10.10">
    <property type="entry name" value="Rieske [2Fe-2S] iron-sulphur domain"/>
    <property type="match status" value="1"/>
</dbReference>
<dbReference type="PRINTS" id="PR00090">
    <property type="entry name" value="RNGDIOXGNASE"/>
</dbReference>
<evidence type="ECO:0000313" key="9">
    <source>
        <dbReference type="Proteomes" id="UP000655420"/>
    </source>
</evidence>
<evidence type="ECO:0000256" key="3">
    <source>
        <dbReference type="ARBA" id="ARBA00022723"/>
    </source>
</evidence>
<dbReference type="PROSITE" id="PS51296">
    <property type="entry name" value="RIESKE"/>
    <property type="match status" value="1"/>
</dbReference>
<comment type="cofactor">
    <cofactor evidence="1">
        <name>Fe cation</name>
        <dbReference type="ChEBI" id="CHEBI:24875"/>
    </cofactor>
</comment>
<dbReference type="InterPro" id="IPR001663">
    <property type="entry name" value="Rng_hydr_dOase-A"/>
</dbReference>
<dbReference type="AlphaFoldDB" id="A0A8J7M4Q7"/>
<proteinExistence type="predicted"/>
<keyword evidence="5" id="KW-0408">Iron</keyword>
<dbReference type="PANTHER" id="PTHR43756:SF5">
    <property type="entry name" value="CHOLINE MONOOXYGENASE, CHLOROPLASTIC"/>
    <property type="match status" value="1"/>
</dbReference>
<dbReference type="Gene3D" id="3.90.380.10">
    <property type="entry name" value="Naphthalene 1,2-dioxygenase Alpha Subunit, Chain A, domain 1"/>
    <property type="match status" value="1"/>
</dbReference>
<reference evidence="8" key="1">
    <citation type="submission" date="2020-12" db="EMBL/GenBank/DDBJ databases">
        <title>Bacterial taxonomy.</title>
        <authorList>
            <person name="Pan X."/>
        </authorList>
    </citation>
    <scope>NUCLEOTIDE SEQUENCE</scope>
    <source>
        <strain evidence="8">M0105</strain>
    </source>
</reference>
<evidence type="ECO:0000256" key="2">
    <source>
        <dbReference type="ARBA" id="ARBA00022714"/>
    </source>
</evidence>
<dbReference type="RefSeq" id="WP_200607238.1">
    <property type="nucleotide sequence ID" value="NZ_JAEHHL010000001.1"/>
</dbReference>
<keyword evidence="2" id="KW-0001">2Fe-2S</keyword>
<dbReference type="InterPro" id="IPR017941">
    <property type="entry name" value="Rieske_2Fe-2S"/>
</dbReference>
<keyword evidence="3" id="KW-0479">Metal-binding</keyword>
<gene>
    <name evidence="8" type="ORF">H0I76_03775</name>
</gene>
<protein>
    <submittedName>
        <fullName evidence="8">Aromatic ring-hydroxylating dioxygenase subunit alpha</fullName>
    </submittedName>
</protein>
<keyword evidence="4" id="KW-0560">Oxidoreductase</keyword>
<evidence type="ECO:0000256" key="6">
    <source>
        <dbReference type="ARBA" id="ARBA00023014"/>
    </source>
</evidence>
<sequence>MTVQDTPQLVHSLEARYYTDPVIFERERRGLLARTWQYAGHESQVRNTGDYFSFEIAGESLFCIRGRDGELRSFYNVCQHRAHQLVEGSGSTRVVVCPYHAWTYELSGQLRAGPNIKAVPGFDRGKVCLTGVRTEVFHGFIFVNLDDNAAPMDEWYPGVRKELAEYVPDIARLEPLEWVEIPEHCNWKVSVENYSECYHCSLNHPTFATGVIKPETYDIQPTARGYCLRHTTECQNVEAMTYEIDLAKPHAGEYRSFFLWPMFSFQVYPGNVLNTYHWRAHDADHCTVWRGWYTEGGWDSEVIRRLAIQDRATTVEEDIRLVESVHRGLKSRGYKPGPLVLDPACGLNSEHSIRTLQQWMREGVDA</sequence>
<dbReference type="GO" id="GO:0051213">
    <property type="term" value="F:dioxygenase activity"/>
    <property type="evidence" value="ECO:0007669"/>
    <property type="project" value="UniProtKB-KW"/>
</dbReference>